<accession>A0ABW7T9H7</accession>
<comment type="caution">
    <text evidence="1">The sequence shown here is derived from an EMBL/GenBank/DDBJ whole genome shotgun (WGS) entry which is preliminary data.</text>
</comment>
<evidence type="ECO:0000313" key="2">
    <source>
        <dbReference type="Proteomes" id="UP001611162"/>
    </source>
</evidence>
<dbReference type="RefSeq" id="WP_397614194.1">
    <property type="nucleotide sequence ID" value="NZ_JBIRRB010000011.1"/>
</dbReference>
<gene>
    <name evidence="1" type="ORF">ACH4TF_27540</name>
</gene>
<dbReference type="Proteomes" id="UP001611162">
    <property type="component" value="Unassembled WGS sequence"/>
</dbReference>
<evidence type="ECO:0000313" key="1">
    <source>
        <dbReference type="EMBL" id="MFI0914177.1"/>
    </source>
</evidence>
<dbReference type="EMBL" id="JBIRRB010000011">
    <property type="protein sequence ID" value="MFI0914177.1"/>
    <property type="molecule type" value="Genomic_DNA"/>
</dbReference>
<reference evidence="1 2" key="1">
    <citation type="submission" date="2024-10" db="EMBL/GenBank/DDBJ databases">
        <title>The Natural Products Discovery Center: Release of the First 8490 Sequenced Strains for Exploring Actinobacteria Biosynthetic Diversity.</title>
        <authorList>
            <person name="Kalkreuter E."/>
            <person name="Kautsar S.A."/>
            <person name="Yang D."/>
            <person name="Bader C.D."/>
            <person name="Teijaro C.N."/>
            <person name="Fluegel L."/>
            <person name="Davis C.M."/>
            <person name="Simpson J.R."/>
            <person name="Lauterbach L."/>
            <person name="Steele A.D."/>
            <person name="Gui C."/>
            <person name="Meng S."/>
            <person name="Li G."/>
            <person name="Viehrig K."/>
            <person name="Ye F."/>
            <person name="Su P."/>
            <person name="Kiefer A.F."/>
            <person name="Nichols A."/>
            <person name="Cepeda A.J."/>
            <person name="Yan W."/>
            <person name="Fan B."/>
            <person name="Jiang Y."/>
            <person name="Adhikari A."/>
            <person name="Zheng C.-J."/>
            <person name="Schuster L."/>
            <person name="Cowan T.M."/>
            <person name="Smanski M.J."/>
            <person name="Chevrette M.G."/>
            <person name="De Carvalho L.P.S."/>
            <person name="Shen B."/>
        </authorList>
    </citation>
    <scope>NUCLEOTIDE SEQUENCE [LARGE SCALE GENOMIC DNA]</scope>
    <source>
        <strain evidence="1 2">NPDC020979</strain>
    </source>
</reference>
<proteinExistence type="predicted"/>
<keyword evidence="2" id="KW-1185">Reference proteome</keyword>
<protein>
    <submittedName>
        <fullName evidence="1">Uncharacterized protein</fullName>
    </submittedName>
</protein>
<name>A0ABW7T9H7_9ACTN</name>
<sequence>MTTSPNACRHCGIERRDHALAQRWKEPVGWHQWAPPTQEQIKARMLARRAERKPR</sequence>
<organism evidence="1 2">
    <name type="scientific">Streptomyces abikoensis</name>
    <dbReference type="NCBI Taxonomy" id="97398"/>
    <lineage>
        <taxon>Bacteria</taxon>
        <taxon>Bacillati</taxon>
        <taxon>Actinomycetota</taxon>
        <taxon>Actinomycetes</taxon>
        <taxon>Kitasatosporales</taxon>
        <taxon>Streptomycetaceae</taxon>
        <taxon>Streptomyces</taxon>
    </lineage>
</organism>